<evidence type="ECO:0000313" key="3">
    <source>
        <dbReference type="Proteomes" id="UP001237642"/>
    </source>
</evidence>
<organism evidence="2 3">
    <name type="scientific">Heracleum sosnowskyi</name>
    <dbReference type="NCBI Taxonomy" id="360622"/>
    <lineage>
        <taxon>Eukaryota</taxon>
        <taxon>Viridiplantae</taxon>
        <taxon>Streptophyta</taxon>
        <taxon>Embryophyta</taxon>
        <taxon>Tracheophyta</taxon>
        <taxon>Spermatophyta</taxon>
        <taxon>Magnoliopsida</taxon>
        <taxon>eudicotyledons</taxon>
        <taxon>Gunneridae</taxon>
        <taxon>Pentapetalae</taxon>
        <taxon>asterids</taxon>
        <taxon>campanulids</taxon>
        <taxon>Apiales</taxon>
        <taxon>Apiaceae</taxon>
        <taxon>Apioideae</taxon>
        <taxon>apioid superclade</taxon>
        <taxon>Tordylieae</taxon>
        <taxon>Tordyliinae</taxon>
        <taxon>Heracleum</taxon>
    </lineage>
</organism>
<feature type="region of interest" description="Disordered" evidence="1">
    <location>
        <begin position="15"/>
        <end position="40"/>
    </location>
</feature>
<comment type="caution">
    <text evidence="2">The sequence shown here is derived from an EMBL/GenBank/DDBJ whole genome shotgun (WGS) entry which is preliminary data.</text>
</comment>
<reference evidence="2" key="1">
    <citation type="submission" date="2023-02" db="EMBL/GenBank/DDBJ databases">
        <title>Genome of toxic invasive species Heracleum sosnowskyi carries increased number of genes despite the absence of recent whole-genome duplications.</title>
        <authorList>
            <person name="Schelkunov M."/>
            <person name="Shtratnikova V."/>
            <person name="Makarenko M."/>
            <person name="Klepikova A."/>
            <person name="Omelchenko D."/>
            <person name="Novikova G."/>
            <person name="Obukhova E."/>
            <person name="Bogdanov V."/>
            <person name="Penin A."/>
            <person name="Logacheva M."/>
        </authorList>
    </citation>
    <scope>NUCLEOTIDE SEQUENCE</scope>
    <source>
        <strain evidence="2">Hsosn_3</strain>
        <tissue evidence="2">Leaf</tissue>
    </source>
</reference>
<name>A0AAD8GLL0_9APIA</name>
<evidence type="ECO:0000256" key="1">
    <source>
        <dbReference type="SAM" id="MobiDB-lite"/>
    </source>
</evidence>
<accession>A0AAD8GLL0</accession>
<sequence>MVHTEESLQTQWELFKGNNEDNAPNKIIESRSGGGHSKSWKSSQACFETVRSINCPDLIAAAVHGKNISEEESRQIYCVVLIVNSVVSSASVLRIIRNEC</sequence>
<evidence type="ECO:0000313" key="2">
    <source>
        <dbReference type="EMBL" id="KAK1349187.1"/>
    </source>
</evidence>
<protein>
    <submittedName>
        <fullName evidence="2">Uncharacterized protein</fullName>
    </submittedName>
</protein>
<gene>
    <name evidence="2" type="ORF">POM88_054861</name>
</gene>
<keyword evidence="3" id="KW-1185">Reference proteome</keyword>
<dbReference type="Proteomes" id="UP001237642">
    <property type="component" value="Unassembled WGS sequence"/>
</dbReference>
<proteinExistence type="predicted"/>
<dbReference type="AlphaFoldDB" id="A0AAD8GLL0"/>
<dbReference type="EMBL" id="JAUIZM010000106">
    <property type="protein sequence ID" value="KAK1349187.1"/>
    <property type="molecule type" value="Genomic_DNA"/>
</dbReference>
<reference evidence="2" key="2">
    <citation type="submission" date="2023-05" db="EMBL/GenBank/DDBJ databases">
        <authorList>
            <person name="Schelkunov M.I."/>
        </authorList>
    </citation>
    <scope>NUCLEOTIDE SEQUENCE</scope>
    <source>
        <strain evidence="2">Hsosn_3</strain>
        <tissue evidence="2">Leaf</tissue>
    </source>
</reference>